<dbReference type="EMBL" id="CP073720">
    <property type="protein sequence ID" value="UWP83188.1"/>
    <property type="molecule type" value="Genomic_DNA"/>
</dbReference>
<keyword evidence="2" id="KW-1185">Reference proteome</keyword>
<dbReference type="RefSeq" id="WP_259860968.1">
    <property type="nucleotide sequence ID" value="NZ_BAAAST010000024.1"/>
</dbReference>
<accession>A0ABY5W385</accession>
<dbReference type="Proteomes" id="UP001059617">
    <property type="component" value="Chromosome"/>
</dbReference>
<reference evidence="1" key="2">
    <citation type="submission" date="2022-09" db="EMBL/GenBank/DDBJ databases">
        <title>Biosynthetic gene clusters of Dactylosporangioum fulvum.</title>
        <authorList>
            <person name="Caradec T."/>
        </authorList>
    </citation>
    <scope>NUCLEOTIDE SEQUENCE</scope>
    <source>
        <strain evidence="1">NRRL B-16292</strain>
    </source>
</reference>
<evidence type="ECO:0008006" key="3">
    <source>
        <dbReference type="Google" id="ProtNLM"/>
    </source>
</evidence>
<name>A0ABY5W385_9ACTN</name>
<evidence type="ECO:0000313" key="2">
    <source>
        <dbReference type="Proteomes" id="UP001059617"/>
    </source>
</evidence>
<proteinExistence type="predicted"/>
<evidence type="ECO:0000313" key="1">
    <source>
        <dbReference type="EMBL" id="UWP83188.1"/>
    </source>
</evidence>
<reference evidence="1" key="1">
    <citation type="submission" date="2021-04" db="EMBL/GenBank/DDBJ databases">
        <authorList>
            <person name="Hartkoorn R.C."/>
            <person name="Beaudoing E."/>
            <person name="Hot D."/>
        </authorList>
    </citation>
    <scope>NUCLEOTIDE SEQUENCE</scope>
    <source>
        <strain evidence="1">NRRL B-16292</strain>
    </source>
</reference>
<sequence length="146" mass="16030">MGLLDHNRTWRIATNASPADCVRVFADCLNGRNASLLGSRWRVSTSEAKSGRRTAVAFYEGRTGVVGLMSAMSQRASAEQDAARGSELTFTATPGRDGSTTCTMEMTQVTKVYLVFTADARFFRSAMRRVARRLRDLDAGLEVVKQ</sequence>
<gene>
    <name evidence="1" type="ORF">Dfulv_02440</name>
</gene>
<protein>
    <recommendedName>
        <fullName evidence="3">Polyketide cyclase / dehydrase and lipid transport</fullName>
    </recommendedName>
</protein>
<organism evidence="1 2">
    <name type="scientific">Dactylosporangium fulvum</name>
    <dbReference type="NCBI Taxonomy" id="53359"/>
    <lineage>
        <taxon>Bacteria</taxon>
        <taxon>Bacillati</taxon>
        <taxon>Actinomycetota</taxon>
        <taxon>Actinomycetes</taxon>
        <taxon>Micromonosporales</taxon>
        <taxon>Micromonosporaceae</taxon>
        <taxon>Dactylosporangium</taxon>
    </lineage>
</organism>